<proteinExistence type="inferred from homology"/>
<dbReference type="Gene3D" id="3.30.465.10">
    <property type="match status" value="2"/>
</dbReference>
<dbReference type="Pfam" id="PF08031">
    <property type="entry name" value="BBE"/>
    <property type="match status" value="1"/>
</dbReference>
<evidence type="ECO:0000256" key="2">
    <source>
        <dbReference type="ARBA" id="ARBA00023002"/>
    </source>
</evidence>
<dbReference type="Pfam" id="PF01565">
    <property type="entry name" value="FAD_binding_4"/>
    <property type="match status" value="1"/>
</dbReference>
<evidence type="ECO:0000313" key="5">
    <source>
        <dbReference type="EMBL" id="KAG0258602.1"/>
    </source>
</evidence>
<sequence length="611" mass="67303">MRLSLLPSLTALALGVTLFTASPTSAAPEVPKPNDVFIPNLRCKCLPHEPCWPNTGTWNDFNSTVNGNLIATTPVARVCHGENYNKDMCDNVTKNYYFDHWRQLQPGAVVRANWETFRGEGCLLKQTAPCLQGAVPLYTVKATTIDHVKATVNFAEKHNIRLVVKNTGHDYLGRSMANSSLSLWTIHMKGIEFRKFVPEGAPSNTEGIDAVILGAGVLWDEANLEAHKVGRMIVGGAHPTVGTSGGFCQGGGHGPLSPLYGLCADNVLQYKVVTANGEERIANAYTNTDLFWALRGGGPSYGVVVQAVYRTHPAATFNVVTANITAPNEETMVNIMETFYAQQIKLSDARWGGYSLVGSKKLEFAFHLANTTAETAKNSFKSFFDAVKAMEGVQVLKESYSPPLPYYVFRKLAAAALPKENAGTSLIMGTRLIPRTLFESTEGPKKLATTMSQIMTDTKGFTRDYISMLIAGGMVAKANATETSVNPAWREALTFQVVPGGWLDTTPWETQKVIRRTLTKSINRLRELTPGGGTYMNEADPNEPNFQQNFFGVHYRTLYNIKYKYDPTGLFYCRRCVGSEDWGPKAVCPYCRKNRKSELRCAPRRAAAEDI</sequence>
<dbReference type="InterPro" id="IPR016169">
    <property type="entry name" value="FAD-bd_PCMH_sub2"/>
</dbReference>
<dbReference type="PANTHER" id="PTHR13878">
    <property type="entry name" value="GULONOLACTONE OXIDASE"/>
    <property type="match status" value="1"/>
</dbReference>
<dbReference type="PROSITE" id="PS51387">
    <property type="entry name" value="FAD_PCMH"/>
    <property type="match status" value="1"/>
</dbReference>
<dbReference type="GO" id="GO:0071949">
    <property type="term" value="F:FAD binding"/>
    <property type="evidence" value="ECO:0007669"/>
    <property type="project" value="InterPro"/>
</dbReference>
<dbReference type="InterPro" id="IPR006094">
    <property type="entry name" value="Oxid_FAD_bind_N"/>
</dbReference>
<organism evidence="5 6">
    <name type="scientific">Actinomortierella ambigua</name>
    <dbReference type="NCBI Taxonomy" id="1343610"/>
    <lineage>
        <taxon>Eukaryota</taxon>
        <taxon>Fungi</taxon>
        <taxon>Fungi incertae sedis</taxon>
        <taxon>Mucoromycota</taxon>
        <taxon>Mortierellomycotina</taxon>
        <taxon>Mortierellomycetes</taxon>
        <taxon>Mortierellales</taxon>
        <taxon>Mortierellaceae</taxon>
        <taxon>Actinomortierella</taxon>
    </lineage>
</organism>
<comment type="caution">
    <text evidence="5">The sequence shown here is derived from an EMBL/GenBank/DDBJ whole genome shotgun (WGS) entry which is preliminary data.</text>
</comment>
<evidence type="ECO:0000256" key="3">
    <source>
        <dbReference type="SAM" id="SignalP"/>
    </source>
</evidence>
<dbReference type="InterPro" id="IPR016166">
    <property type="entry name" value="FAD-bd_PCMH"/>
</dbReference>
<evidence type="ECO:0000313" key="6">
    <source>
        <dbReference type="Proteomes" id="UP000807716"/>
    </source>
</evidence>
<protein>
    <recommendedName>
        <fullName evidence="4">FAD-binding PCMH-type domain-containing protein</fullName>
    </recommendedName>
</protein>
<gene>
    <name evidence="5" type="ORF">DFQ27_004540</name>
</gene>
<accession>A0A9P6U3Z5</accession>
<keyword evidence="6" id="KW-1185">Reference proteome</keyword>
<evidence type="ECO:0000259" key="4">
    <source>
        <dbReference type="PROSITE" id="PS51387"/>
    </source>
</evidence>
<feature type="chain" id="PRO_5040492821" description="FAD-binding PCMH-type domain-containing protein" evidence="3">
    <location>
        <begin position="27"/>
        <end position="611"/>
    </location>
</feature>
<name>A0A9P6U3Z5_9FUNG</name>
<dbReference type="EMBL" id="JAAAJB010000318">
    <property type="protein sequence ID" value="KAG0258602.1"/>
    <property type="molecule type" value="Genomic_DNA"/>
</dbReference>
<feature type="domain" description="FAD-binding PCMH-type" evidence="4">
    <location>
        <begin position="132"/>
        <end position="314"/>
    </location>
</feature>
<dbReference type="OrthoDB" id="9983560at2759"/>
<dbReference type="Proteomes" id="UP000807716">
    <property type="component" value="Unassembled WGS sequence"/>
</dbReference>
<keyword evidence="3" id="KW-0732">Signal</keyword>
<comment type="similarity">
    <text evidence="1">Belongs to the oxygen-dependent FAD-linked oxidoreductase family.</text>
</comment>
<keyword evidence="2" id="KW-0560">Oxidoreductase</keyword>
<dbReference type="PANTHER" id="PTHR13878:SF91">
    <property type="entry name" value="FAD BINDING DOMAIN PROTEIN (AFU_ORTHOLOGUE AFUA_6G12070)-RELATED"/>
    <property type="match status" value="1"/>
</dbReference>
<dbReference type="SUPFAM" id="SSF56176">
    <property type="entry name" value="FAD-binding/transporter-associated domain-like"/>
    <property type="match status" value="1"/>
</dbReference>
<dbReference type="InterPro" id="IPR036318">
    <property type="entry name" value="FAD-bd_PCMH-like_sf"/>
</dbReference>
<evidence type="ECO:0000256" key="1">
    <source>
        <dbReference type="ARBA" id="ARBA00005466"/>
    </source>
</evidence>
<dbReference type="InterPro" id="IPR050432">
    <property type="entry name" value="FAD-linked_Oxidoreductases_BP"/>
</dbReference>
<dbReference type="AlphaFoldDB" id="A0A9P6U3Z5"/>
<reference evidence="5" key="1">
    <citation type="journal article" date="2020" name="Fungal Divers.">
        <title>Resolving the Mortierellaceae phylogeny through synthesis of multi-gene phylogenetics and phylogenomics.</title>
        <authorList>
            <person name="Vandepol N."/>
            <person name="Liber J."/>
            <person name="Desiro A."/>
            <person name="Na H."/>
            <person name="Kennedy M."/>
            <person name="Barry K."/>
            <person name="Grigoriev I.V."/>
            <person name="Miller A.N."/>
            <person name="O'Donnell K."/>
            <person name="Stajich J.E."/>
            <person name="Bonito G."/>
        </authorList>
    </citation>
    <scope>NUCLEOTIDE SEQUENCE</scope>
    <source>
        <strain evidence="5">BC1065</strain>
    </source>
</reference>
<dbReference type="GO" id="GO:0016491">
    <property type="term" value="F:oxidoreductase activity"/>
    <property type="evidence" value="ECO:0007669"/>
    <property type="project" value="UniProtKB-KW"/>
</dbReference>
<dbReference type="InterPro" id="IPR012951">
    <property type="entry name" value="BBE"/>
</dbReference>
<feature type="signal peptide" evidence="3">
    <location>
        <begin position="1"/>
        <end position="26"/>
    </location>
</feature>